<dbReference type="STRING" id="543728.Vapar_2484"/>
<reference evidence="1" key="1">
    <citation type="submission" date="2009-06" db="EMBL/GenBank/DDBJ databases">
        <title>Complete sequence of chromosome 1 of Variovorax paradoxus S110.</title>
        <authorList>
            <consortium name="US DOE Joint Genome Institute"/>
            <person name="Lucas S."/>
            <person name="Copeland A."/>
            <person name="Lapidus A."/>
            <person name="Glavina del Rio T."/>
            <person name="Tice H."/>
            <person name="Bruce D."/>
            <person name="Goodwin L."/>
            <person name="Pitluck S."/>
            <person name="Chertkov O."/>
            <person name="Brettin T."/>
            <person name="Detter J.C."/>
            <person name="Han C."/>
            <person name="Larimer F."/>
            <person name="Land M."/>
            <person name="Hauser L."/>
            <person name="Kyrpides N."/>
            <person name="Ovchinnikova G."/>
            <person name="Orwin P."/>
            <person name="Leadbetter J.R."/>
            <person name="Spain J.C."/>
            <person name="Han J.I."/>
        </authorList>
    </citation>
    <scope>NUCLEOTIDE SEQUENCE</scope>
    <source>
        <strain evidence="1">S110</strain>
    </source>
</reference>
<protein>
    <submittedName>
        <fullName evidence="1">Uncharacterized protein</fullName>
    </submittedName>
</protein>
<proteinExistence type="predicted"/>
<dbReference type="KEGG" id="vap:Vapar_2484"/>
<dbReference type="eggNOG" id="ENOG502ZR68">
    <property type="taxonomic scope" value="Bacteria"/>
</dbReference>
<gene>
    <name evidence="1" type="ordered locus">Vapar_2484</name>
</gene>
<evidence type="ECO:0000313" key="1">
    <source>
        <dbReference type="EMBL" id="ACS19110.1"/>
    </source>
</evidence>
<organism evidence="1">
    <name type="scientific">Variovorax paradoxus (strain S110)</name>
    <dbReference type="NCBI Taxonomy" id="543728"/>
    <lineage>
        <taxon>Bacteria</taxon>
        <taxon>Pseudomonadati</taxon>
        <taxon>Pseudomonadota</taxon>
        <taxon>Betaproteobacteria</taxon>
        <taxon>Burkholderiales</taxon>
        <taxon>Comamonadaceae</taxon>
        <taxon>Variovorax</taxon>
    </lineage>
</organism>
<sequence>MGWPLAAVNALTERELTLWMVRGPLWPRRQELLLIQMTNLLAQVNGNKTRMSDFDMFQRNREAELDNAASDIGELAGAGVRKLGQGRK</sequence>
<accession>C5CJQ7</accession>
<dbReference type="OrthoDB" id="8857491at2"/>
<dbReference type="AlphaFoldDB" id="C5CJQ7"/>
<name>C5CJQ7_VARPS</name>
<dbReference type="EMBL" id="CP001635">
    <property type="protein sequence ID" value="ACS19110.1"/>
    <property type="molecule type" value="Genomic_DNA"/>
</dbReference>
<dbReference type="HOGENOM" id="CLU_2537032_0_0_4"/>